<accession>A0A4Y9SZJ6</accession>
<name>A0A4Y9SZJ6_9BURK</name>
<feature type="non-terminal residue" evidence="3">
    <location>
        <position position="304"/>
    </location>
</feature>
<gene>
    <name evidence="3" type="ORF">E4O92_15970</name>
</gene>
<keyword evidence="2" id="KW-0732">Signal</keyword>
<dbReference type="Proteomes" id="UP000297258">
    <property type="component" value="Unassembled WGS sequence"/>
</dbReference>
<reference evidence="3 4" key="1">
    <citation type="submission" date="2019-03" db="EMBL/GenBank/DDBJ databases">
        <title>Draft genome of Massilia hortus sp. nov., a novel bacterial species of the Oxalobacteraceae family.</title>
        <authorList>
            <person name="Peta V."/>
            <person name="Raths R."/>
            <person name="Bucking H."/>
        </authorList>
    </citation>
    <scope>NUCLEOTIDE SEQUENCE [LARGE SCALE GENOMIC DNA]</scope>
    <source>
        <strain evidence="3 4">ONC3</strain>
    </source>
</reference>
<feature type="transmembrane region" description="Helical" evidence="1">
    <location>
        <begin position="69"/>
        <end position="89"/>
    </location>
</feature>
<feature type="transmembrane region" description="Helical" evidence="1">
    <location>
        <begin position="142"/>
        <end position="160"/>
    </location>
</feature>
<evidence type="ECO:0000313" key="4">
    <source>
        <dbReference type="Proteomes" id="UP000297258"/>
    </source>
</evidence>
<dbReference type="EMBL" id="SPUM01000108">
    <property type="protein sequence ID" value="TFW30664.1"/>
    <property type="molecule type" value="Genomic_DNA"/>
</dbReference>
<keyword evidence="4" id="KW-1185">Reference proteome</keyword>
<feature type="transmembrane region" description="Helical" evidence="1">
    <location>
        <begin position="101"/>
        <end position="122"/>
    </location>
</feature>
<evidence type="ECO:0000256" key="1">
    <source>
        <dbReference type="SAM" id="Phobius"/>
    </source>
</evidence>
<dbReference type="AlphaFoldDB" id="A0A4Y9SZJ6"/>
<feature type="transmembrane region" description="Helical" evidence="1">
    <location>
        <begin position="269"/>
        <end position="287"/>
    </location>
</feature>
<comment type="caution">
    <text evidence="3">The sequence shown here is derived from an EMBL/GenBank/DDBJ whole genome shotgun (WGS) entry which is preliminary data.</text>
</comment>
<feature type="transmembrane region" description="Helical" evidence="1">
    <location>
        <begin position="172"/>
        <end position="190"/>
    </location>
</feature>
<protein>
    <submittedName>
        <fullName evidence="3">Uncharacterized protein</fullName>
    </submittedName>
</protein>
<feature type="transmembrane region" description="Helical" evidence="1">
    <location>
        <begin position="210"/>
        <end position="237"/>
    </location>
</feature>
<evidence type="ECO:0000313" key="3">
    <source>
        <dbReference type="EMBL" id="TFW30664.1"/>
    </source>
</evidence>
<evidence type="ECO:0000256" key="2">
    <source>
        <dbReference type="SAM" id="SignalP"/>
    </source>
</evidence>
<keyword evidence="1" id="KW-0812">Transmembrane</keyword>
<sequence length="304" mass="32378">MRFVLYKLVAALMAGGLVAAVHAYPLDKTVLGAALLAWMALLLRWPHAWLLGVPALLPVLDLTPYTGSFYLEEIDLLLLATACAGYARLRPAAPRATLPRSVVAALMLVALATAIAAVNGLLPLPPLDANAFANYSSRFNSLRVAKGFAWALVLLPLLRAGAGERLEGIGRFFIPGMLLGLALTSCAVMWERSAFPGLLNFSSDYRPTAPFSAMHTGGAALDAYLALCFPFVAAWLLRVDDRRRLAVALLLLLFGGFAGLATFSRDMYLAYAVSGAVILALLGARRLRHGGVPDWRGACTAIAA</sequence>
<keyword evidence="1" id="KW-1133">Transmembrane helix</keyword>
<organism evidence="3 4">
    <name type="scientific">Massilia horti</name>
    <dbReference type="NCBI Taxonomy" id="2562153"/>
    <lineage>
        <taxon>Bacteria</taxon>
        <taxon>Pseudomonadati</taxon>
        <taxon>Pseudomonadota</taxon>
        <taxon>Betaproteobacteria</taxon>
        <taxon>Burkholderiales</taxon>
        <taxon>Oxalobacteraceae</taxon>
        <taxon>Telluria group</taxon>
        <taxon>Massilia</taxon>
    </lineage>
</organism>
<feature type="transmembrane region" description="Helical" evidence="1">
    <location>
        <begin position="244"/>
        <end position="263"/>
    </location>
</feature>
<feature type="signal peptide" evidence="2">
    <location>
        <begin position="1"/>
        <end position="23"/>
    </location>
</feature>
<feature type="chain" id="PRO_5021225770" evidence="2">
    <location>
        <begin position="24"/>
        <end position="304"/>
    </location>
</feature>
<keyword evidence="1" id="KW-0472">Membrane</keyword>
<proteinExistence type="predicted"/>